<feature type="region of interest" description="Disordered" evidence="3">
    <location>
        <begin position="1"/>
        <end position="32"/>
    </location>
</feature>
<accession>A0AAV5W5T0</accession>
<gene>
    <name evidence="4" type="ORF">PFISCL1PPCAC_18392</name>
</gene>
<keyword evidence="2" id="KW-0106">Calcium</keyword>
<comment type="caution">
    <text evidence="4">The sequence shown here is derived from an EMBL/GenBank/DDBJ whole genome shotgun (WGS) entry which is preliminary data.</text>
</comment>
<dbReference type="InterPro" id="IPR005552">
    <property type="entry name" value="Scramblase"/>
</dbReference>
<evidence type="ECO:0000256" key="3">
    <source>
        <dbReference type="SAM" id="MobiDB-lite"/>
    </source>
</evidence>
<dbReference type="AlphaFoldDB" id="A0AAV5W5T0"/>
<keyword evidence="5" id="KW-1185">Reference proteome</keyword>
<protein>
    <recommendedName>
        <fullName evidence="2">Phospholipid scramblase</fullName>
    </recommendedName>
</protein>
<keyword evidence="2" id="KW-0564">Palmitate</keyword>
<evidence type="ECO:0000256" key="2">
    <source>
        <dbReference type="RuleBase" id="RU363116"/>
    </source>
</evidence>
<dbReference type="Proteomes" id="UP001432322">
    <property type="component" value="Unassembled WGS sequence"/>
</dbReference>
<dbReference type="EMBL" id="BTSY01000005">
    <property type="protein sequence ID" value="GMT27095.1"/>
    <property type="molecule type" value="Genomic_DNA"/>
</dbReference>
<organism evidence="4 5">
    <name type="scientific">Pristionchus fissidentatus</name>
    <dbReference type="NCBI Taxonomy" id="1538716"/>
    <lineage>
        <taxon>Eukaryota</taxon>
        <taxon>Metazoa</taxon>
        <taxon>Ecdysozoa</taxon>
        <taxon>Nematoda</taxon>
        <taxon>Chromadorea</taxon>
        <taxon>Rhabditida</taxon>
        <taxon>Rhabditina</taxon>
        <taxon>Diplogasteromorpha</taxon>
        <taxon>Diplogasteroidea</taxon>
        <taxon>Neodiplogasteridae</taxon>
        <taxon>Pristionchus</taxon>
    </lineage>
</organism>
<dbReference type="Pfam" id="PF03803">
    <property type="entry name" value="Scramblase"/>
    <property type="match status" value="1"/>
</dbReference>
<sequence>MTLQQARPVQHVQPGAAATSSEDGIEEKKQPDTVVAVAEPQLQELQQSESPGEMIRLAAGEEWMGMPTVPLGMTIPPGLEYLLPCSGAHVRQRTDMVEMFTNIDTPNKYAIYNDQGQFMYFAQEMQGFGGFMEAQFLGDNRGFFFRVTDPFGRHAFSVSRSSKVWTDCEMVVEAPPGIPAGFVYYASSLCSRGSLTISDAAKRPVLSIPFPSECDCGGERGYVVMTGAGVIGTIIREYPGFMKQVFTNCDNFSVNFPGDLDVRMKCTLLACAIMIDFIDFEDKRQGSNSRNRGGYGYGYGGYYSDE</sequence>
<keyword evidence="2" id="KW-0449">Lipoprotein</keyword>
<dbReference type="PANTHER" id="PTHR23248:SF9">
    <property type="entry name" value="PHOSPHOLIPID SCRAMBLASE"/>
    <property type="match status" value="1"/>
</dbReference>
<comment type="similarity">
    <text evidence="1 2">Belongs to the phospholipid scramblase family.</text>
</comment>
<proteinExistence type="inferred from homology"/>
<name>A0AAV5W5T0_9BILA</name>
<evidence type="ECO:0000313" key="5">
    <source>
        <dbReference type="Proteomes" id="UP001432322"/>
    </source>
</evidence>
<evidence type="ECO:0000313" key="4">
    <source>
        <dbReference type="EMBL" id="GMT27095.1"/>
    </source>
</evidence>
<comment type="function">
    <text evidence="2">May mediate accelerated ATP-independent bidirectional transbilayer migration of phospholipids upon binding calcium ions that results in a loss of phospholipid asymmetry in the plasma membrane.</text>
</comment>
<dbReference type="GO" id="GO:0017128">
    <property type="term" value="F:phospholipid scramblase activity"/>
    <property type="evidence" value="ECO:0007669"/>
    <property type="project" value="InterPro"/>
</dbReference>
<dbReference type="GO" id="GO:0005886">
    <property type="term" value="C:plasma membrane"/>
    <property type="evidence" value="ECO:0007669"/>
    <property type="project" value="TreeGrafter"/>
</dbReference>
<dbReference type="PANTHER" id="PTHR23248">
    <property type="entry name" value="PHOSPHOLIPID SCRAMBLASE-RELATED"/>
    <property type="match status" value="1"/>
</dbReference>
<comment type="cofactor">
    <cofactor evidence="2">
        <name>Ca(2+)</name>
        <dbReference type="ChEBI" id="CHEBI:29108"/>
    </cofactor>
</comment>
<evidence type="ECO:0000256" key="1">
    <source>
        <dbReference type="ARBA" id="ARBA00005350"/>
    </source>
</evidence>
<reference evidence="4" key="1">
    <citation type="submission" date="2023-10" db="EMBL/GenBank/DDBJ databases">
        <title>Genome assembly of Pristionchus species.</title>
        <authorList>
            <person name="Yoshida K."/>
            <person name="Sommer R.J."/>
        </authorList>
    </citation>
    <scope>NUCLEOTIDE SEQUENCE</scope>
    <source>
        <strain evidence="4">RS5133</strain>
    </source>
</reference>